<dbReference type="PANTHER" id="PTHR35333:SF3">
    <property type="entry name" value="BETA-LACTAMASE-TYPE TRANSPEPTIDASE FOLD CONTAINING PROTEIN"/>
    <property type="match status" value="1"/>
</dbReference>
<proteinExistence type="predicted"/>
<gene>
    <name evidence="3" type="ORF">Aph01nite_80610</name>
</gene>
<dbReference type="Gene3D" id="3.40.710.10">
    <property type="entry name" value="DD-peptidase/beta-lactamase superfamily"/>
    <property type="match status" value="1"/>
</dbReference>
<comment type="caution">
    <text evidence="3">The sequence shown here is derived from an EMBL/GenBank/DDBJ whole genome shotgun (WGS) entry which is preliminary data.</text>
</comment>
<reference evidence="3" key="1">
    <citation type="submission" date="2021-01" db="EMBL/GenBank/DDBJ databases">
        <title>Whole genome shotgun sequence of Acrocarpospora phusangensis NBRC 108782.</title>
        <authorList>
            <person name="Komaki H."/>
            <person name="Tamura T."/>
        </authorList>
    </citation>
    <scope>NUCLEOTIDE SEQUENCE</scope>
    <source>
        <strain evidence="3">NBRC 108782</strain>
    </source>
</reference>
<organism evidence="3 4">
    <name type="scientific">Acrocarpospora phusangensis</name>
    <dbReference type="NCBI Taxonomy" id="1070424"/>
    <lineage>
        <taxon>Bacteria</taxon>
        <taxon>Bacillati</taxon>
        <taxon>Actinomycetota</taxon>
        <taxon>Actinomycetes</taxon>
        <taxon>Streptosporangiales</taxon>
        <taxon>Streptosporangiaceae</taxon>
        <taxon>Acrocarpospora</taxon>
    </lineage>
</organism>
<evidence type="ECO:0000313" key="4">
    <source>
        <dbReference type="Proteomes" id="UP000640052"/>
    </source>
</evidence>
<dbReference type="InterPro" id="IPR045155">
    <property type="entry name" value="Beta-lactam_cat"/>
</dbReference>
<protein>
    <recommendedName>
        <fullName evidence="2">Beta-lactamase class A catalytic domain-containing protein</fullName>
    </recommendedName>
</protein>
<evidence type="ECO:0000313" key="3">
    <source>
        <dbReference type="EMBL" id="GIH29751.1"/>
    </source>
</evidence>
<keyword evidence="1" id="KW-0732">Signal</keyword>
<feature type="chain" id="PRO_5037387598" description="Beta-lactamase class A catalytic domain-containing protein" evidence="1">
    <location>
        <begin position="26"/>
        <end position="295"/>
    </location>
</feature>
<feature type="signal peptide" evidence="1">
    <location>
        <begin position="1"/>
        <end position="25"/>
    </location>
</feature>
<dbReference type="GO" id="GO:0008800">
    <property type="term" value="F:beta-lactamase activity"/>
    <property type="evidence" value="ECO:0007669"/>
    <property type="project" value="InterPro"/>
</dbReference>
<dbReference type="SUPFAM" id="SSF56601">
    <property type="entry name" value="beta-lactamase/transpeptidase-like"/>
    <property type="match status" value="1"/>
</dbReference>
<accession>A0A919QL55</accession>
<dbReference type="GO" id="GO:0046677">
    <property type="term" value="P:response to antibiotic"/>
    <property type="evidence" value="ECO:0007669"/>
    <property type="project" value="InterPro"/>
</dbReference>
<evidence type="ECO:0000256" key="1">
    <source>
        <dbReference type="SAM" id="SignalP"/>
    </source>
</evidence>
<sequence length="295" mass="31792">MSLRHATAVVVLALAAACAPGSPSATPVATPQHQAASLQLSAIPTDRTEPVLPIDKTKLNGRLRGIVAKQPGRTTAAVEDLFTGRVYQFSPQLVLPTASTAKVDILMAALRTTRWTSLPAPVRRDADIMIRVSDNKAADRLWERIGREGGLTTANRAFKLKRTTAIGGRCVDLYCWGITQTTAADQVRLVKLLTRKDSPVKDRRVILDLMEKVVPEQKWGVSAGACAGETVALKNGWLKHVANEKWVIVSAGLIAGRFAVAVLTEDNETSDAGIAKVENITRQLLAAFRTCPSAR</sequence>
<dbReference type="GO" id="GO:0030655">
    <property type="term" value="P:beta-lactam antibiotic catabolic process"/>
    <property type="evidence" value="ECO:0007669"/>
    <property type="project" value="InterPro"/>
</dbReference>
<dbReference type="InterPro" id="IPR000871">
    <property type="entry name" value="Beta-lactam_class-A"/>
</dbReference>
<dbReference type="RefSeq" id="WP_204046369.1">
    <property type="nucleotide sequence ID" value="NZ_BOOA01000159.1"/>
</dbReference>
<feature type="domain" description="Beta-lactamase class A catalytic" evidence="2">
    <location>
        <begin position="125"/>
        <end position="264"/>
    </location>
</feature>
<evidence type="ECO:0000259" key="2">
    <source>
        <dbReference type="Pfam" id="PF13354"/>
    </source>
</evidence>
<dbReference type="PANTHER" id="PTHR35333">
    <property type="entry name" value="BETA-LACTAMASE"/>
    <property type="match status" value="1"/>
</dbReference>
<dbReference type="EMBL" id="BOOA01000159">
    <property type="protein sequence ID" value="GIH29751.1"/>
    <property type="molecule type" value="Genomic_DNA"/>
</dbReference>
<dbReference type="Proteomes" id="UP000640052">
    <property type="component" value="Unassembled WGS sequence"/>
</dbReference>
<dbReference type="PROSITE" id="PS51257">
    <property type="entry name" value="PROKAR_LIPOPROTEIN"/>
    <property type="match status" value="1"/>
</dbReference>
<keyword evidence="4" id="KW-1185">Reference proteome</keyword>
<dbReference type="AlphaFoldDB" id="A0A919QL55"/>
<dbReference type="InterPro" id="IPR012338">
    <property type="entry name" value="Beta-lactam/transpept-like"/>
</dbReference>
<dbReference type="Pfam" id="PF13354">
    <property type="entry name" value="Beta-lactamase2"/>
    <property type="match status" value="1"/>
</dbReference>
<name>A0A919QL55_9ACTN</name>